<organism evidence="1">
    <name type="scientific">Ixodes ricinus</name>
    <name type="common">Common tick</name>
    <name type="synonym">Acarus ricinus</name>
    <dbReference type="NCBI Taxonomy" id="34613"/>
    <lineage>
        <taxon>Eukaryota</taxon>
        <taxon>Metazoa</taxon>
        <taxon>Ecdysozoa</taxon>
        <taxon>Arthropoda</taxon>
        <taxon>Chelicerata</taxon>
        <taxon>Arachnida</taxon>
        <taxon>Acari</taxon>
        <taxon>Parasitiformes</taxon>
        <taxon>Ixodida</taxon>
        <taxon>Ixodoidea</taxon>
        <taxon>Ixodidae</taxon>
        <taxon>Ixodinae</taxon>
        <taxon>Ixodes</taxon>
    </lineage>
</organism>
<accession>A0A6B0UTL5</accession>
<dbReference type="EMBL" id="GIFC01011020">
    <property type="protein sequence ID" value="MXU93103.1"/>
    <property type="molecule type" value="Transcribed_RNA"/>
</dbReference>
<sequence>MLHRCLMMRLLLHLRCHWLLLTNHSRGWWWGPAPSSLGRGIPRHSMTSHWLLLAGYWTTCGRLLTRLGHASSVALLAGHHPRGRVRAPVRRCSSRPGTTRLRRWYWMFCVRFFVSGRPSFLLGTKGRLNHGTCICHRSQVD</sequence>
<protein>
    <submittedName>
        <fullName evidence="1">Uncharacterized protein</fullName>
    </submittedName>
</protein>
<reference evidence="1" key="1">
    <citation type="submission" date="2019-12" db="EMBL/GenBank/DDBJ databases">
        <title>An insight into the sialome of adult female Ixodes ricinus ticks feeding for 6 days.</title>
        <authorList>
            <person name="Perner J."/>
            <person name="Ribeiro J.M.C."/>
        </authorList>
    </citation>
    <scope>NUCLEOTIDE SEQUENCE</scope>
    <source>
        <strain evidence="1">Semi-engorged</strain>
        <tissue evidence="1">Salivary glands</tissue>
    </source>
</reference>
<name>A0A6B0UTL5_IXORI</name>
<evidence type="ECO:0000313" key="1">
    <source>
        <dbReference type="EMBL" id="MXU93103.1"/>
    </source>
</evidence>
<proteinExistence type="predicted"/>
<dbReference type="AlphaFoldDB" id="A0A6B0UTL5"/>